<name>A0ABN0YG71_9BACL</name>
<feature type="domain" description="SbsA Ig-like" evidence="2">
    <location>
        <begin position="38"/>
        <end position="137"/>
    </location>
</feature>
<accession>A0ABN0YG71</accession>
<evidence type="ECO:0000256" key="1">
    <source>
        <dbReference type="ARBA" id="ARBA00022729"/>
    </source>
</evidence>
<comment type="caution">
    <text evidence="3">The sequence shown here is derived from an EMBL/GenBank/DDBJ whole genome shotgun (WGS) entry which is preliminary data.</text>
</comment>
<proteinExistence type="predicted"/>
<evidence type="ECO:0000313" key="3">
    <source>
        <dbReference type="EMBL" id="GAA0394147.1"/>
    </source>
</evidence>
<reference evidence="3 4" key="1">
    <citation type="journal article" date="2019" name="Int. J. Syst. Evol. Microbiol.">
        <title>The Global Catalogue of Microorganisms (GCM) 10K type strain sequencing project: providing services to taxonomists for standard genome sequencing and annotation.</title>
        <authorList>
            <consortium name="The Broad Institute Genomics Platform"/>
            <consortium name="The Broad Institute Genome Sequencing Center for Infectious Disease"/>
            <person name="Wu L."/>
            <person name="Ma J."/>
        </authorList>
    </citation>
    <scope>NUCLEOTIDE SEQUENCE [LARGE SCALE GENOMIC DNA]</scope>
    <source>
        <strain evidence="3 4">JCM 12774</strain>
    </source>
</reference>
<organism evidence="3 4">
    <name type="scientific">Paenibacillus motobuensis</name>
    <dbReference type="NCBI Taxonomy" id="295324"/>
    <lineage>
        <taxon>Bacteria</taxon>
        <taxon>Bacillati</taxon>
        <taxon>Bacillota</taxon>
        <taxon>Bacilli</taxon>
        <taxon>Bacillales</taxon>
        <taxon>Paenibacillaceae</taxon>
        <taxon>Paenibacillus</taxon>
    </lineage>
</organism>
<feature type="domain" description="SbsA Ig-like" evidence="2">
    <location>
        <begin position="306"/>
        <end position="406"/>
    </location>
</feature>
<dbReference type="Gene3D" id="2.60.40.3710">
    <property type="match status" value="1"/>
</dbReference>
<dbReference type="RefSeq" id="WP_343861717.1">
    <property type="nucleotide sequence ID" value="NZ_BAAACX010000009.1"/>
</dbReference>
<dbReference type="EMBL" id="BAAACX010000009">
    <property type="protein sequence ID" value="GAA0394147.1"/>
    <property type="molecule type" value="Genomic_DNA"/>
</dbReference>
<protein>
    <recommendedName>
        <fullName evidence="2">SbsA Ig-like domain-containing protein</fullName>
    </recommendedName>
</protein>
<dbReference type="Gene3D" id="2.60.120.260">
    <property type="entry name" value="Galactose-binding domain-like"/>
    <property type="match status" value="2"/>
</dbReference>
<dbReference type="InterPro" id="IPR032812">
    <property type="entry name" value="SbsA_Ig"/>
</dbReference>
<gene>
    <name evidence="3" type="ORF">GCM10008933_26220</name>
</gene>
<keyword evidence="1" id="KW-0732">Signal</keyword>
<dbReference type="Pfam" id="PF13205">
    <property type="entry name" value="Big_5"/>
    <property type="match status" value="2"/>
</dbReference>
<keyword evidence="4" id="KW-1185">Reference proteome</keyword>
<dbReference type="Proteomes" id="UP001500340">
    <property type="component" value="Unassembled WGS sequence"/>
</dbReference>
<sequence length="602" mass="65489">MPSSAVEAAIYVALEGTGSNGSGTIYVDDLFFKTAPSKLQVISASPEDGEVEVGLQQPLTITFNKSVTAGPDYTAITLKQGTEEVVITTELNQQVLTVTSVEPLMKQSQYVLTIPKDALQDSNGQGLSEDIILSFITRDDSNTNLLRNAGFEQYTGINGVGDYWRNRVSQDVQGNFEIVHDPVQLGTNAQKITASGLTDRTSISIYQSIDVVGNENFKLSGSVRVDALEQAVMVFYVDFYNEAGSYIGGKFIEQADITNGYVTLQEQGQIPNNAVEASIYVALEGIGSNGSGTIYVDDLSFETSPTELQVISISPQDGEVGVDLEQPVTITFNKSVIAGSSYSAITLKQGEEEVVTTVEVEQQLLIISPQVPLREQTLYVLTIPKDALQDSEGHGLSEDIILSFTTRDDSAPNLLRNGGFEQYTGINDVGDYWRFRVSEGVQGSFEIVDEPVRSGTRAQKISATGLSEGKAIAIYQDLDVMGDENFELSASLRVDELEQAVVVFYVDFYNESGAYIEGKFIEHSSTTSDYITLFGKDQIPSNAVGAAVYVLIEGVETDGFGTIYIDDLVFKTNSPALNLKNMKSTVDSLFKDFFIETSENEN</sequence>
<evidence type="ECO:0000259" key="2">
    <source>
        <dbReference type="Pfam" id="PF13205"/>
    </source>
</evidence>
<evidence type="ECO:0000313" key="4">
    <source>
        <dbReference type="Proteomes" id="UP001500340"/>
    </source>
</evidence>